<comment type="subcellular location">
    <subcellularLocation>
        <location evidence="1">Membrane</location>
        <topology evidence="1">Multi-pass membrane protein</topology>
    </subcellularLocation>
</comment>
<evidence type="ECO:0000256" key="4">
    <source>
        <dbReference type="ARBA" id="ARBA00023136"/>
    </source>
</evidence>
<feature type="region of interest" description="Disordered" evidence="5">
    <location>
        <begin position="1"/>
        <end position="72"/>
    </location>
</feature>
<organism evidence="7 8">
    <name type="scientific">Parathielavia hyrcaniae</name>
    <dbReference type="NCBI Taxonomy" id="113614"/>
    <lineage>
        <taxon>Eukaryota</taxon>
        <taxon>Fungi</taxon>
        <taxon>Dikarya</taxon>
        <taxon>Ascomycota</taxon>
        <taxon>Pezizomycotina</taxon>
        <taxon>Sordariomycetes</taxon>
        <taxon>Sordariomycetidae</taxon>
        <taxon>Sordariales</taxon>
        <taxon>Chaetomiaceae</taxon>
        <taxon>Parathielavia</taxon>
    </lineage>
</organism>
<evidence type="ECO:0000313" key="8">
    <source>
        <dbReference type="Proteomes" id="UP001305647"/>
    </source>
</evidence>
<feature type="compositionally biased region" description="Low complexity" evidence="5">
    <location>
        <begin position="30"/>
        <end position="40"/>
    </location>
</feature>
<feature type="transmembrane region" description="Helical" evidence="6">
    <location>
        <begin position="447"/>
        <end position="465"/>
    </location>
</feature>
<evidence type="ECO:0000313" key="7">
    <source>
        <dbReference type="EMBL" id="KAK4103346.1"/>
    </source>
</evidence>
<feature type="compositionally biased region" description="Basic and acidic residues" evidence="5">
    <location>
        <begin position="46"/>
        <end position="58"/>
    </location>
</feature>
<name>A0AAN6T3Y1_9PEZI</name>
<evidence type="ECO:0000256" key="2">
    <source>
        <dbReference type="ARBA" id="ARBA00022692"/>
    </source>
</evidence>
<gene>
    <name evidence="7" type="ORF">N658DRAFT_421654</name>
</gene>
<dbReference type="Pfam" id="PF07690">
    <property type="entry name" value="MFS_1"/>
    <property type="match status" value="1"/>
</dbReference>
<sequence length="575" mass="61105">MTNKPRGRSVEQIDTALDPDTERTPLLAGTPTPTTTTSSTTPPPPHPDDAIDDSHSDSDAASQDQDDDTSPPVSHLGAAALLLRPRVILLSLALVFLIELGVGMTVPPLNAVMESIICRQMHPEVFSPPLPSPSANANATTTMTMMVAGKIRYYAGGLVLADDPACKGPDVQGYLAMLRGWANTFESIPGIVGAVPYGILSDRWGRRPLMGLSLAGIVLSYVFTYAVLYFSDVVPLWVTWFSAAFQLIGGGGAIVVAMLYTTIADVMPSDKRATVFFQLGAVFLGSQMVAGPLGGAMLVWNPWIPLLVALAILIITNTAVLAFPETVHVHDWKGPGEEQGSDEAGMPRVGKLWHKACAGLAEVWDFVLGNTSLAVLMLSLVFVVLGRFVGELLLQYATDRYGWSWSQASMVLTIRNGASLVTLLALLPVASWLCVHRLGMAGVAKDLWLSRWSGILCIVGSLTVAGAVNGALFSIGLLWLALGSGMTALIRSLINALVEEHYVGTVNTLIGFMEMVGMTVAGPLLAKSLSVGLNLGGAWIGLPFLTTGLFFVISTAMLWSFRLPTGQRASVQSSC</sequence>
<comment type="caution">
    <text evidence="7">The sequence shown here is derived from an EMBL/GenBank/DDBJ whole genome shotgun (WGS) entry which is preliminary data.</text>
</comment>
<keyword evidence="8" id="KW-1185">Reference proteome</keyword>
<evidence type="ECO:0000256" key="3">
    <source>
        <dbReference type="ARBA" id="ARBA00022989"/>
    </source>
</evidence>
<feature type="transmembrane region" description="Helical" evidence="6">
    <location>
        <begin position="502"/>
        <end position="526"/>
    </location>
</feature>
<dbReference type="Gene3D" id="1.20.1250.20">
    <property type="entry name" value="MFS general substrate transporter like domains"/>
    <property type="match status" value="1"/>
</dbReference>
<keyword evidence="4 6" id="KW-0472">Membrane</keyword>
<dbReference type="AlphaFoldDB" id="A0AAN6T3Y1"/>
<feature type="transmembrane region" description="Helical" evidence="6">
    <location>
        <begin position="180"/>
        <end position="200"/>
    </location>
</feature>
<protein>
    <submittedName>
        <fullName evidence="7">MFS general substrate transporter</fullName>
    </submittedName>
</protein>
<feature type="transmembrane region" description="Helical" evidence="6">
    <location>
        <begin position="87"/>
        <end position="106"/>
    </location>
</feature>
<feature type="transmembrane region" description="Helical" evidence="6">
    <location>
        <begin position="373"/>
        <end position="397"/>
    </location>
</feature>
<keyword evidence="2 6" id="KW-0812">Transmembrane</keyword>
<feature type="transmembrane region" description="Helical" evidence="6">
    <location>
        <begin position="275"/>
        <end position="297"/>
    </location>
</feature>
<dbReference type="InterPro" id="IPR011701">
    <property type="entry name" value="MFS"/>
</dbReference>
<accession>A0AAN6T3Y1</accession>
<feature type="transmembrane region" description="Helical" evidence="6">
    <location>
        <begin position="237"/>
        <end position="263"/>
    </location>
</feature>
<dbReference type="PANTHER" id="PTHR23507:SF1">
    <property type="entry name" value="FI18259P1-RELATED"/>
    <property type="match status" value="1"/>
</dbReference>
<dbReference type="GO" id="GO:0016020">
    <property type="term" value="C:membrane"/>
    <property type="evidence" value="ECO:0007669"/>
    <property type="project" value="UniProtKB-SubCell"/>
</dbReference>
<dbReference type="GO" id="GO:0022857">
    <property type="term" value="F:transmembrane transporter activity"/>
    <property type="evidence" value="ECO:0007669"/>
    <property type="project" value="InterPro"/>
</dbReference>
<dbReference type="InterPro" id="IPR036259">
    <property type="entry name" value="MFS_trans_sf"/>
</dbReference>
<reference evidence="7" key="1">
    <citation type="journal article" date="2023" name="Mol. Phylogenet. Evol.">
        <title>Genome-scale phylogeny and comparative genomics of the fungal order Sordariales.</title>
        <authorList>
            <person name="Hensen N."/>
            <person name="Bonometti L."/>
            <person name="Westerberg I."/>
            <person name="Brannstrom I.O."/>
            <person name="Guillou S."/>
            <person name="Cros-Aarteil S."/>
            <person name="Calhoun S."/>
            <person name="Haridas S."/>
            <person name="Kuo A."/>
            <person name="Mondo S."/>
            <person name="Pangilinan J."/>
            <person name="Riley R."/>
            <person name="LaButti K."/>
            <person name="Andreopoulos B."/>
            <person name="Lipzen A."/>
            <person name="Chen C."/>
            <person name="Yan M."/>
            <person name="Daum C."/>
            <person name="Ng V."/>
            <person name="Clum A."/>
            <person name="Steindorff A."/>
            <person name="Ohm R.A."/>
            <person name="Martin F."/>
            <person name="Silar P."/>
            <person name="Natvig D.O."/>
            <person name="Lalanne C."/>
            <person name="Gautier V."/>
            <person name="Ament-Velasquez S.L."/>
            <person name="Kruys A."/>
            <person name="Hutchinson M.I."/>
            <person name="Powell A.J."/>
            <person name="Barry K."/>
            <person name="Miller A.N."/>
            <person name="Grigoriev I.V."/>
            <person name="Debuchy R."/>
            <person name="Gladieux P."/>
            <person name="Hiltunen Thoren M."/>
            <person name="Johannesson H."/>
        </authorList>
    </citation>
    <scope>NUCLEOTIDE SEQUENCE</scope>
    <source>
        <strain evidence="7">CBS 757.83</strain>
    </source>
</reference>
<proteinExistence type="predicted"/>
<dbReference type="PANTHER" id="PTHR23507">
    <property type="entry name" value="ZGC:174356"/>
    <property type="match status" value="1"/>
</dbReference>
<dbReference type="Proteomes" id="UP001305647">
    <property type="component" value="Unassembled WGS sequence"/>
</dbReference>
<dbReference type="SUPFAM" id="SSF103473">
    <property type="entry name" value="MFS general substrate transporter"/>
    <property type="match status" value="1"/>
</dbReference>
<evidence type="ECO:0000256" key="1">
    <source>
        <dbReference type="ARBA" id="ARBA00004141"/>
    </source>
</evidence>
<feature type="transmembrane region" description="Helical" evidence="6">
    <location>
        <begin position="212"/>
        <end position="231"/>
    </location>
</feature>
<reference evidence="7" key="2">
    <citation type="submission" date="2023-05" db="EMBL/GenBank/DDBJ databases">
        <authorList>
            <consortium name="Lawrence Berkeley National Laboratory"/>
            <person name="Steindorff A."/>
            <person name="Hensen N."/>
            <person name="Bonometti L."/>
            <person name="Westerberg I."/>
            <person name="Brannstrom I.O."/>
            <person name="Guillou S."/>
            <person name="Cros-Aarteil S."/>
            <person name="Calhoun S."/>
            <person name="Haridas S."/>
            <person name="Kuo A."/>
            <person name="Mondo S."/>
            <person name="Pangilinan J."/>
            <person name="Riley R."/>
            <person name="Labutti K."/>
            <person name="Andreopoulos B."/>
            <person name="Lipzen A."/>
            <person name="Chen C."/>
            <person name="Yanf M."/>
            <person name="Daum C."/>
            <person name="Ng V."/>
            <person name="Clum A."/>
            <person name="Ohm R."/>
            <person name="Martin F."/>
            <person name="Silar P."/>
            <person name="Natvig D."/>
            <person name="Lalanne C."/>
            <person name="Gautier V."/>
            <person name="Ament-Velasquez S.L."/>
            <person name="Kruys A."/>
            <person name="Hutchinson M.I."/>
            <person name="Powell A.J."/>
            <person name="Barry K."/>
            <person name="Miller A.N."/>
            <person name="Grigoriev I.V."/>
            <person name="Debuchy R."/>
            <person name="Gladieux P."/>
            <person name="Thoren M.H."/>
            <person name="Johannesson H."/>
        </authorList>
    </citation>
    <scope>NUCLEOTIDE SEQUENCE</scope>
    <source>
        <strain evidence="7">CBS 757.83</strain>
    </source>
</reference>
<feature type="transmembrane region" description="Helical" evidence="6">
    <location>
        <begin position="417"/>
        <end position="435"/>
    </location>
</feature>
<evidence type="ECO:0000256" key="5">
    <source>
        <dbReference type="SAM" id="MobiDB-lite"/>
    </source>
</evidence>
<feature type="transmembrane region" description="Helical" evidence="6">
    <location>
        <begin position="471"/>
        <end position="490"/>
    </location>
</feature>
<keyword evidence="3 6" id="KW-1133">Transmembrane helix</keyword>
<evidence type="ECO:0000256" key="6">
    <source>
        <dbReference type="SAM" id="Phobius"/>
    </source>
</evidence>
<dbReference type="EMBL" id="MU863629">
    <property type="protein sequence ID" value="KAK4103346.1"/>
    <property type="molecule type" value="Genomic_DNA"/>
</dbReference>
<feature type="transmembrane region" description="Helical" evidence="6">
    <location>
        <begin position="303"/>
        <end position="323"/>
    </location>
</feature>
<feature type="transmembrane region" description="Helical" evidence="6">
    <location>
        <begin position="538"/>
        <end position="559"/>
    </location>
</feature>